<comment type="subcellular location">
    <subcellularLocation>
        <location evidence="1">Cell outer membrane</location>
    </subcellularLocation>
</comment>
<dbReference type="SUPFAM" id="SSF48452">
    <property type="entry name" value="TPR-like"/>
    <property type="match status" value="1"/>
</dbReference>
<name>A0A1M7N4B9_9FLAO</name>
<keyword evidence="10" id="KW-1185">Reference proteome</keyword>
<dbReference type="InterPro" id="IPR033985">
    <property type="entry name" value="SusD-like_N"/>
</dbReference>
<dbReference type="OrthoDB" id="5694214at2"/>
<gene>
    <name evidence="9" type="ORF">SAMN05878281_2873</name>
</gene>
<evidence type="ECO:0000256" key="3">
    <source>
        <dbReference type="ARBA" id="ARBA00022729"/>
    </source>
</evidence>
<dbReference type="Gene3D" id="1.25.40.390">
    <property type="match status" value="1"/>
</dbReference>
<evidence type="ECO:0000256" key="2">
    <source>
        <dbReference type="ARBA" id="ARBA00006275"/>
    </source>
</evidence>
<dbReference type="PROSITE" id="PS51257">
    <property type="entry name" value="PROKAR_LIPOPROTEIN"/>
    <property type="match status" value="1"/>
</dbReference>
<dbReference type="CDD" id="cd08977">
    <property type="entry name" value="SusD"/>
    <property type="match status" value="1"/>
</dbReference>
<dbReference type="InterPro" id="IPR011990">
    <property type="entry name" value="TPR-like_helical_dom_sf"/>
</dbReference>
<comment type="similarity">
    <text evidence="2">Belongs to the SusD family.</text>
</comment>
<sequence length="522" mass="59415">MKIKNLLIIFFLGILISGCDEELELNNPNSMTAVEYWADEEQAIAGINAAYNSLLIDGYYMRMTPALNDGRGDDFLGDTPWPDLMQISNFTILPTSGPIQWMWSAYYQQVFRVNQILKRVPEIEMDEAVKERVIGQAYFLRGLAYFNLKNNFERVPLILSVAQSEEEYYPPTASEEAIWNQIISDFQEAQSRLPVDYTNISGADQGQVGRATKGAATGFLGKAYLYSEEWSLAAAEFQKLIDGPEVNIYRLVNNYKDNFGPFNENNDESLFEVQFAGTDEVGGTVMNYGGEPSAAWMQVSSVGHTYAMDGYGYSDFLPTRWIYEKYKSEETVDGGIDPRLLVSIASYEPEANSTTVYNGTPWPHAEDAIYPRKYTHDGFGFDTESQGGVERSEINYRVMRYADVLLMYAEALNEMGQTEDAYEYIQEVRDRANLPDLRETKPGLTQEQMREQIAHERALEFAIEGMRIHDIIRWGWLYDDAKLSELRAHDSEFDTWSPGKEYLPIPQSELDVNPNLEPNSAN</sequence>
<dbReference type="Pfam" id="PF14322">
    <property type="entry name" value="SusD-like_3"/>
    <property type="match status" value="1"/>
</dbReference>
<evidence type="ECO:0000256" key="4">
    <source>
        <dbReference type="ARBA" id="ARBA00023136"/>
    </source>
</evidence>
<dbReference type="STRING" id="143223.SAMN05878281_2873"/>
<evidence type="ECO:0000259" key="8">
    <source>
        <dbReference type="Pfam" id="PF14322"/>
    </source>
</evidence>
<dbReference type="GO" id="GO:0009279">
    <property type="term" value="C:cell outer membrane"/>
    <property type="evidence" value="ECO:0007669"/>
    <property type="project" value="UniProtKB-SubCell"/>
</dbReference>
<dbReference type="EMBL" id="LT670848">
    <property type="protein sequence ID" value="SHM98418.1"/>
    <property type="molecule type" value="Genomic_DNA"/>
</dbReference>
<evidence type="ECO:0000256" key="1">
    <source>
        <dbReference type="ARBA" id="ARBA00004442"/>
    </source>
</evidence>
<feature type="region of interest" description="Disordered" evidence="6">
    <location>
        <begin position="497"/>
        <end position="522"/>
    </location>
</feature>
<dbReference type="InterPro" id="IPR012944">
    <property type="entry name" value="SusD_RagB_dom"/>
</dbReference>
<feature type="domain" description="RagB/SusD" evidence="7">
    <location>
        <begin position="268"/>
        <end position="519"/>
    </location>
</feature>
<keyword evidence="3" id="KW-0732">Signal</keyword>
<feature type="domain" description="SusD-like N-terminal" evidence="8">
    <location>
        <begin position="94"/>
        <end position="225"/>
    </location>
</feature>
<proteinExistence type="inferred from homology"/>
<protein>
    <submittedName>
        <fullName evidence="9">Starch-binding associating with outer membrane</fullName>
    </submittedName>
</protein>
<evidence type="ECO:0000259" key="7">
    <source>
        <dbReference type="Pfam" id="PF07980"/>
    </source>
</evidence>
<keyword evidence="5" id="KW-0998">Cell outer membrane</keyword>
<dbReference type="RefSeq" id="WP_079735854.1">
    <property type="nucleotide sequence ID" value="NZ_LT670848.1"/>
</dbReference>
<organism evidence="9 10">
    <name type="scientific">Salegentibacter salegens</name>
    <dbReference type="NCBI Taxonomy" id="143223"/>
    <lineage>
        <taxon>Bacteria</taxon>
        <taxon>Pseudomonadati</taxon>
        <taxon>Bacteroidota</taxon>
        <taxon>Flavobacteriia</taxon>
        <taxon>Flavobacteriales</taxon>
        <taxon>Flavobacteriaceae</taxon>
        <taxon>Salegentibacter</taxon>
    </lineage>
</organism>
<reference evidence="10" key="1">
    <citation type="submission" date="2016-11" db="EMBL/GenBank/DDBJ databases">
        <authorList>
            <person name="Varghese N."/>
            <person name="Submissions S."/>
        </authorList>
    </citation>
    <scope>NUCLEOTIDE SEQUENCE [LARGE SCALE GENOMIC DNA]</scope>
    <source>
        <strain evidence="10">ACAM 48</strain>
    </source>
</reference>
<dbReference type="Pfam" id="PF07980">
    <property type="entry name" value="SusD_RagB"/>
    <property type="match status" value="1"/>
</dbReference>
<dbReference type="Proteomes" id="UP000190235">
    <property type="component" value="Chromosome I"/>
</dbReference>
<accession>A0A1M7N4B9</accession>
<evidence type="ECO:0000256" key="5">
    <source>
        <dbReference type="ARBA" id="ARBA00023237"/>
    </source>
</evidence>
<evidence type="ECO:0000313" key="9">
    <source>
        <dbReference type="EMBL" id="SHM98418.1"/>
    </source>
</evidence>
<evidence type="ECO:0000256" key="6">
    <source>
        <dbReference type="SAM" id="MobiDB-lite"/>
    </source>
</evidence>
<keyword evidence="4" id="KW-0472">Membrane</keyword>
<dbReference type="AlphaFoldDB" id="A0A1M7N4B9"/>
<evidence type="ECO:0000313" key="10">
    <source>
        <dbReference type="Proteomes" id="UP000190235"/>
    </source>
</evidence>